<evidence type="ECO:0000256" key="1">
    <source>
        <dbReference type="SAM" id="SignalP"/>
    </source>
</evidence>
<dbReference type="GeneID" id="106740608"/>
<dbReference type="SUPFAM" id="SSF47565">
    <property type="entry name" value="Insect pheromone/odorant-binding proteins"/>
    <property type="match status" value="1"/>
</dbReference>
<proteinExistence type="predicted"/>
<reference evidence="3" key="1">
    <citation type="submission" date="2025-08" db="UniProtKB">
        <authorList>
            <consortium name="RefSeq"/>
        </authorList>
    </citation>
    <scope>IDENTIFICATION</scope>
</reference>
<name>A0A6P3WNF8_DINQU</name>
<evidence type="ECO:0000313" key="3">
    <source>
        <dbReference type="RefSeq" id="XP_014467299.1"/>
    </source>
</evidence>
<dbReference type="Gene3D" id="1.10.238.20">
    <property type="entry name" value="Pheromone/general odorant binding protein domain"/>
    <property type="match status" value="1"/>
</dbReference>
<dbReference type="OrthoDB" id="7553718at2759"/>
<sequence length="161" mass="18681">MKLTLLFFFTLVASVVTMNEDFDEDFVEFLASVINMTKEETQICVNKSSVTIEDMMHFDQVLTDDLRTIDFDDKLLKIGCLVACICQKKEMMTGAHVNINKLKEMIRPDSKEFASDKLVRDYQVLDKCADYVKNMTDECEVSLKFFMCGHIEMKNRNNNNE</sequence>
<protein>
    <submittedName>
        <fullName evidence="3">Pheromone-binding protein Gp-9-like</fullName>
    </submittedName>
</protein>
<accession>A0A6P3WNF8</accession>
<dbReference type="CDD" id="cd23992">
    <property type="entry name" value="PBP_GOBP"/>
    <property type="match status" value="1"/>
</dbReference>
<feature type="chain" id="PRO_5028334061" evidence="1">
    <location>
        <begin position="18"/>
        <end position="161"/>
    </location>
</feature>
<feature type="signal peptide" evidence="1">
    <location>
        <begin position="1"/>
        <end position="17"/>
    </location>
</feature>
<dbReference type="GO" id="GO:0005549">
    <property type="term" value="F:odorant binding"/>
    <property type="evidence" value="ECO:0007669"/>
    <property type="project" value="InterPro"/>
</dbReference>
<dbReference type="Proteomes" id="UP000515204">
    <property type="component" value="Unplaced"/>
</dbReference>
<gene>
    <name evidence="3" type="primary">LOC106740608</name>
</gene>
<dbReference type="InterPro" id="IPR036728">
    <property type="entry name" value="PBP_GOBP_sf"/>
</dbReference>
<keyword evidence="2" id="KW-1185">Reference proteome</keyword>
<evidence type="ECO:0000313" key="2">
    <source>
        <dbReference type="Proteomes" id="UP000515204"/>
    </source>
</evidence>
<organism evidence="2 3">
    <name type="scientific">Dinoponera quadriceps</name>
    <name type="common">South American ant</name>
    <dbReference type="NCBI Taxonomy" id="609295"/>
    <lineage>
        <taxon>Eukaryota</taxon>
        <taxon>Metazoa</taxon>
        <taxon>Ecdysozoa</taxon>
        <taxon>Arthropoda</taxon>
        <taxon>Hexapoda</taxon>
        <taxon>Insecta</taxon>
        <taxon>Pterygota</taxon>
        <taxon>Neoptera</taxon>
        <taxon>Endopterygota</taxon>
        <taxon>Hymenoptera</taxon>
        <taxon>Apocrita</taxon>
        <taxon>Aculeata</taxon>
        <taxon>Formicoidea</taxon>
        <taxon>Formicidae</taxon>
        <taxon>Ponerinae</taxon>
        <taxon>Ponerini</taxon>
        <taxon>Dinoponera</taxon>
    </lineage>
</organism>
<dbReference type="InterPro" id="IPR006170">
    <property type="entry name" value="PBP/GOBP"/>
</dbReference>
<keyword evidence="1" id="KW-0732">Signal</keyword>
<dbReference type="RefSeq" id="XP_014467299.1">
    <property type="nucleotide sequence ID" value="XM_014611813.1"/>
</dbReference>
<dbReference type="Pfam" id="PF01395">
    <property type="entry name" value="PBP_GOBP"/>
    <property type="match status" value="1"/>
</dbReference>
<dbReference type="AlphaFoldDB" id="A0A6P3WNF8"/>
<dbReference type="KEGG" id="dqu:106740608"/>